<evidence type="ECO:0000256" key="4">
    <source>
        <dbReference type="SAM" id="MobiDB-lite"/>
    </source>
</evidence>
<proteinExistence type="inferred from homology"/>
<protein>
    <submittedName>
        <fullName evidence="7">MCP four helix bundle domain-containing protein</fullName>
    </submittedName>
</protein>
<dbReference type="InterPro" id="IPR051310">
    <property type="entry name" value="MCP_chemotaxis"/>
</dbReference>
<dbReference type="Pfam" id="PF12729">
    <property type="entry name" value="4HB_MCP_1"/>
    <property type="match status" value="1"/>
</dbReference>
<dbReference type="PANTHER" id="PTHR43531">
    <property type="entry name" value="PROTEIN ICFG"/>
    <property type="match status" value="1"/>
</dbReference>
<feature type="transmembrane region" description="Helical" evidence="5">
    <location>
        <begin position="6"/>
        <end position="26"/>
    </location>
</feature>
<organism evidence="7 8">
    <name type="scientific">Carboxylicivirga marina</name>
    <dbReference type="NCBI Taxonomy" id="2800988"/>
    <lineage>
        <taxon>Bacteria</taxon>
        <taxon>Pseudomonadati</taxon>
        <taxon>Bacteroidota</taxon>
        <taxon>Bacteroidia</taxon>
        <taxon>Marinilabiliales</taxon>
        <taxon>Marinilabiliaceae</taxon>
        <taxon>Carboxylicivirga</taxon>
    </lineage>
</organism>
<evidence type="ECO:0000256" key="2">
    <source>
        <dbReference type="ARBA" id="ARBA00029447"/>
    </source>
</evidence>
<comment type="caution">
    <text evidence="7">The sequence shown here is derived from an EMBL/GenBank/DDBJ whole genome shotgun (WGS) entry which is preliminary data.</text>
</comment>
<dbReference type="Gene3D" id="1.10.287.950">
    <property type="entry name" value="Methyl-accepting chemotaxis protein"/>
    <property type="match status" value="1"/>
</dbReference>
<keyword evidence="5" id="KW-0472">Membrane</keyword>
<dbReference type="PROSITE" id="PS50111">
    <property type="entry name" value="CHEMOTAXIS_TRANSDUC_2"/>
    <property type="match status" value="1"/>
</dbReference>
<keyword evidence="5" id="KW-0812">Transmembrane</keyword>
<keyword evidence="5" id="KW-1133">Transmembrane helix</keyword>
<comment type="similarity">
    <text evidence="2">Belongs to the methyl-accepting chemotaxis (MCP) protein family.</text>
</comment>
<keyword evidence="1" id="KW-0145">Chemotaxis</keyword>
<dbReference type="InterPro" id="IPR004090">
    <property type="entry name" value="Chemotax_Me-accpt_rcpt"/>
</dbReference>
<evidence type="ECO:0000256" key="3">
    <source>
        <dbReference type="PROSITE-ProRule" id="PRU00284"/>
    </source>
</evidence>
<evidence type="ECO:0000259" key="6">
    <source>
        <dbReference type="PROSITE" id="PS50111"/>
    </source>
</evidence>
<dbReference type="SMART" id="SM00283">
    <property type="entry name" value="MA"/>
    <property type="match status" value="1"/>
</dbReference>
<evidence type="ECO:0000256" key="1">
    <source>
        <dbReference type="ARBA" id="ARBA00022500"/>
    </source>
</evidence>
<dbReference type="InterPro" id="IPR024478">
    <property type="entry name" value="HlyB_4HB_MCP"/>
</dbReference>
<sequence>MKNYTIRTKLILLSATILVITLFIGIKGINDLRKIEAGVETMYADRVVPLQQLKRVSDAYAVNVVDISHKTYHNLISWREANAQLDEAAKIVSENWSAYEQTFIEGQEEVLMNEAIRLRSTSKATYQKLLSIIEGGKSEENQLALEVLIREELYQSIDPYTEKIGELIDIQLEISSEIMDDSERLYESTLLQTIIILIIAVILAMVIAYTIIKSITSQLGGEPVEVEHIAGEIAKGNLSIKVERNRIGAMKSLMTMIENLQSIVSRIRDNASVINAASQQQSNSSQQISSGANEQAASTEEVSSSMEEMAANIQQNTENAIKTREMSQKAALEMAKVSQASEESMKAVQNIYSKINVVVEIAEKTDLLAINAAVEAARAGDEGRGFAVVAAEVRKLAERSQKAANDIVELAENGMKLTEQSTSMLKQIVPDVQNTSDLVNEIATASQEQDTGASQVNNAVQQLGSVTQQNAAAAEEMANSSEEMSMQANELEEITSYFQLSNEMKATKSSKQFSNYSDLQKLKNKASVVQSPSKGMQIDIDEDYSGFESFN</sequence>
<dbReference type="EMBL" id="JAENRR010000009">
    <property type="protein sequence ID" value="MBK3516892.1"/>
    <property type="molecule type" value="Genomic_DNA"/>
</dbReference>
<dbReference type="Pfam" id="PF00015">
    <property type="entry name" value="MCPsignal"/>
    <property type="match status" value="1"/>
</dbReference>
<evidence type="ECO:0000313" key="8">
    <source>
        <dbReference type="Proteomes" id="UP000605676"/>
    </source>
</evidence>
<accession>A0ABS1HH57</accession>
<reference evidence="7 8" key="1">
    <citation type="submission" date="2021-01" db="EMBL/GenBank/DDBJ databases">
        <title>Carboxyliciviraga sp.nov., isolated from coastal sediments.</title>
        <authorList>
            <person name="Lu D."/>
            <person name="Zhang T."/>
        </authorList>
    </citation>
    <scope>NUCLEOTIDE SEQUENCE [LARGE SCALE GENOMIC DNA]</scope>
    <source>
        <strain evidence="7 8">N1Y132</strain>
    </source>
</reference>
<gene>
    <name evidence="7" type="ORF">JIV24_06030</name>
</gene>
<dbReference type="Proteomes" id="UP000605676">
    <property type="component" value="Unassembled WGS sequence"/>
</dbReference>
<feature type="domain" description="Methyl-accepting transducer" evidence="6">
    <location>
        <begin position="270"/>
        <end position="485"/>
    </location>
</feature>
<evidence type="ECO:0000313" key="7">
    <source>
        <dbReference type="EMBL" id="MBK3516892.1"/>
    </source>
</evidence>
<dbReference type="InterPro" id="IPR004089">
    <property type="entry name" value="MCPsignal_dom"/>
</dbReference>
<feature type="transmembrane region" description="Helical" evidence="5">
    <location>
        <begin position="189"/>
        <end position="212"/>
    </location>
</feature>
<dbReference type="PRINTS" id="PR00260">
    <property type="entry name" value="CHEMTRNSDUCR"/>
</dbReference>
<feature type="region of interest" description="Disordered" evidence="4">
    <location>
        <begin position="522"/>
        <end position="551"/>
    </location>
</feature>
<evidence type="ECO:0000256" key="5">
    <source>
        <dbReference type="SAM" id="Phobius"/>
    </source>
</evidence>
<keyword evidence="3" id="KW-0807">Transducer</keyword>
<dbReference type="PANTHER" id="PTHR43531:SF11">
    <property type="entry name" value="METHYL-ACCEPTING CHEMOTAXIS PROTEIN 3"/>
    <property type="match status" value="1"/>
</dbReference>
<dbReference type="SUPFAM" id="SSF58104">
    <property type="entry name" value="Methyl-accepting chemotaxis protein (MCP) signaling domain"/>
    <property type="match status" value="1"/>
</dbReference>
<dbReference type="RefSeq" id="WP_200464115.1">
    <property type="nucleotide sequence ID" value="NZ_JAENRR010000009.1"/>
</dbReference>
<name>A0ABS1HH57_9BACT</name>
<keyword evidence="8" id="KW-1185">Reference proteome</keyword>
<feature type="region of interest" description="Disordered" evidence="4">
    <location>
        <begin position="278"/>
        <end position="307"/>
    </location>
</feature>